<dbReference type="RefSeq" id="WP_075056255.1">
    <property type="nucleotide sequence ID" value="NZ_BMNY01000001.1"/>
</dbReference>
<evidence type="ECO:0000313" key="7">
    <source>
        <dbReference type="EMBL" id="GGM72045.1"/>
    </source>
</evidence>
<dbReference type="PROSITE" id="PS01108">
    <property type="entry name" value="RIBOSOMAL_L24"/>
    <property type="match status" value="1"/>
</dbReference>
<dbReference type="CDD" id="cd06089">
    <property type="entry name" value="KOW_RPL26"/>
    <property type="match status" value="1"/>
</dbReference>
<dbReference type="AlphaFoldDB" id="A0AA37BQY4"/>
<name>A0AA37BQY4_9ARCH</name>
<evidence type="ECO:0000313" key="8">
    <source>
        <dbReference type="Proteomes" id="UP000632195"/>
    </source>
</evidence>
<dbReference type="GO" id="GO:0015934">
    <property type="term" value="C:large ribosomal subunit"/>
    <property type="evidence" value="ECO:0007669"/>
    <property type="project" value="UniProtKB-UniRule"/>
</dbReference>
<protein>
    <recommendedName>
        <fullName evidence="4 5">50S ribosomal protein L24</fullName>
    </recommendedName>
</protein>
<reference evidence="7" key="1">
    <citation type="journal article" date="2014" name="Int. J. Syst. Evol. Microbiol.">
        <title>Complete genome sequence of Corynebacterium casei LMG S-19264T (=DSM 44701T), isolated from a smear-ripened cheese.</title>
        <authorList>
            <consortium name="US DOE Joint Genome Institute (JGI-PGF)"/>
            <person name="Walter F."/>
            <person name="Albersmeier A."/>
            <person name="Kalinowski J."/>
            <person name="Ruckert C."/>
        </authorList>
    </citation>
    <scope>NUCLEOTIDE SEQUENCE</scope>
    <source>
        <strain evidence="7">JCM 13583</strain>
    </source>
</reference>
<reference evidence="7" key="2">
    <citation type="submission" date="2022-09" db="EMBL/GenBank/DDBJ databases">
        <authorList>
            <person name="Sun Q."/>
            <person name="Ohkuma M."/>
        </authorList>
    </citation>
    <scope>NUCLEOTIDE SEQUENCE</scope>
    <source>
        <strain evidence="7">JCM 13583</strain>
    </source>
</reference>
<evidence type="ECO:0000256" key="2">
    <source>
        <dbReference type="ARBA" id="ARBA00022980"/>
    </source>
</evidence>
<dbReference type="SUPFAM" id="SSF50104">
    <property type="entry name" value="Translation proteins SH3-like domain"/>
    <property type="match status" value="1"/>
</dbReference>
<dbReference type="InterPro" id="IPR005825">
    <property type="entry name" value="Ribosomal_uL24_CS"/>
</dbReference>
<keyword evidence="8" id="KW-1185">Reference proteome</keyword>
<dbReference type="Gene3D" id="2.30.30.30">
    <property type="match status" value="1"/>
</dbReference>
<dbReference type="EMBL" id="BMNY01000001">
    <property type="protein sequence ID" value="GGM72045.1"/>
    <property type="molecule type" value="Genomic_DNA"/>
</dbReference>
<dbReference type="InterPro" id="IPR008991">
    <property type="entry name" value="Translation_prot_SH3-like_sf"/>
</dbReference>
<feature type="compositionally biased region" description="Basic and acidic residues" evidence="6">
    <location>
        <begin position="117"/>
        <end position="126"/>
    </location>
</feature>
<evidence type="ECO:0000256" key="4">
    <source>
        <dbReference type="ARBA" id="ARBA00035478"/>
    </source>
</evidence>
<organism evidence="7 8">
    <name type="scientific">Thermogymnomonas acidicola</name>
    <dbReference type="NCBI Taxonomy" id="399579"/>
    <lineage>
        <taxon>Archaea</taxon>
        <taxon>Methanobacteriati</taxon>
        <taxon>Thermoplasmatota</taxon>
        <taxon>Thermoplasmata</taxon>
        <taxon>Thermoplasmatales</taxon>
        <taxon>Thermogymnomonas</taxon>
    </lineage>
</organism>
<feature type="compositionally biased region" description="Acidic residues" evidence="6">
    <location>
        <begin position="149"/>
        <end position="163"/>
    </location>
</feature>
<gene>
    <name evidence="7" type="ORF">GCM10007108_07700</name>
</gene>
<comment type="caution">
    <text evidence="7">The sequence shown here is derived from an EMBL/GenBank/DDBJ whole genome shotgun (WGS) entry which is preliminary data.</text>
</comment>
<evidence type="ECO:0000256" key="6">
    <source>
        <dbReference type="SAM" id="MobiDB-lite"/>
    </source>
</evidence>
<proteinExistence type="inferred from homology"/>
<keyword evidence="3" id="KW-0687">Ribonucleoprotein</keyword>
<dbReference type="InterPro" id="IPR014722">
    <property type="entry name" value="Rib_uL2_dom2"/>
</dbReference>
<dbReference type="GO" id="GO:0003723">
    <property type="term" value="F:RNA binding"/>
    <property type="evidence" value="ECO:0007669"/>
    <property type="project" value="InterPro"/>
</dbReference>
<dbReference type="PANTHER" id="PTHR11143">
    <property type="entry name" value="60S RIBOSOMAL PROTEIN L26 FAMILY MEMBER"/>
    <property type="match status" value="1"/>
</dbReference>
<dbReference type="GO" id="GO:0006412">
    <property type="term" value="P:translation"/>
    <property type="evidence" value="ECO:0007669"/>
    <property type="project" value="UniProtKB-UniRule"/>
</dbReference>
<feature type="region of interest" description="Disordered" evidence="6">
    <location>
        <begin position="117"/>
        <end position="163"/>
    </location>
</feature>
<keyword evidence="2" id="KW-0689">Ribosomal protein</keyword>
<dbReference type="Proteomes" id="UP000632195">
    <property type="component" value="Unassembled WGS sequence"/>
</dbReference>
<accession>A0AA37BQY4</accession>
<comment type="similarity">
    <text evidence="1">Belongs to the universal ribosomal protein uL24 family.</text>
</comment>
<dbReference type="Pfam" id="PF16906">
    <property type="entry name" value="Ribosomal_L26"/>
    <property type="match status" value="1"/>
</dbReference>
<evidence type="ECO:0000256" key="3">
    <source>
        <dbReference type="ARBA" id="ARBA00023274"/>
    </source>
</evidence>
<sequence length="163" mass="17903">MIKRLNVHLSRDLQKKFGIRTFPIVSGDVVRIVKGSRKGEGGKVVEVDHVAGRVSVEGITIAKADGKQKPFFLRPEELVITRLDLSRQERQDRLRQLAALRNVTVSEEVIKEEQQAAVAEEKKEVSEQPAQAVEGTTTDEAGSVAASGSEDEVKEAEGNDNEN</sequence>
<dbReference type="InterPro" id="IPR005756">
    <property type="entry name" value="Ribosomal_uL24_euk/arc"/>
</dbReference>
<evidence type="ECO:0000256" key="5">
    <source>
        <dbReference type="NCBIfam" id="TIGR01080"/>
    </source>
</evidence>
<dbReference type="InterPro" id="IPR041988">
    <property type="entry name" value="Ribosomal_uL24_KOW"/>
</dbReference>
<dbReference type="GO" id="GO:0003735">
    <property type="term" value="F:structural constituent of ribosome"/>
    <property type="evidence" value="ECO:0007669"/>
    <property type="project" value="UniProtKB-UniRule"/>
</dbReference>
<dbReference type="NCBIfam" id="TIGR01080">
    <property type="entry name" value="rplX_A_E"/>
    <property type="match status" value="1"/>
</dbReference>
<evidence type="ECO:0000256" key="1">
    <source>
        <dbReference type="ARBA" id="ARBA00010618"/>
    </source>
</evidence>